<dbReference type="SUPFAM" id="SSF103657">
    <property type="entry name" value="BAR/IMD domain-like"/>
    <property type="match status" value="1"/>
</dbReference>
<dbReference type="Gene3D" id="1.20.1270.60">
    <property type="entry name" value="Arfaptin homology (AH) domain/BAR domain"/>
    <property type="match status" value="1"/>
</dbReference>
<dbReference type="InterPro" id="IPR004148">
    <property type="entry name" value="BAR_dom"/>
</dbReference>
<gene>
    <name evidence="2" type="ORF">M9Y10_013696</name>
</gene>
<organism evidence="2 3">
    <name type="scientific">Tritrichomonas musculus</name>
    <dbReference type="NCBI Taxonomy" id="1915356"/>
    <lineage>
        <taxon>Eukaryota</taxon>
        <taxon>Metamonada</taxon>
        <taxon>Parabasalia</taxon>
        <taxon>Tritrichomonadida</taxon>
        <taxon>Tritrichomonadidae</taxon>
        <taxon>Tritrichomonas</taxon>
    </lineage>
</organism>
<dbReference type="Pfam" id="PF03114">
    <property type="entry name" value="BAR"/>
    <property type="match status" value="1"/>
</dbReference>
<feature type="domain" description="BAR" evidence="1">
    <location>
        <begin position="18"/>
        <end position="230"/>
    </location>
</feature>
<accession>A0ABR2KXG9</accession>
<protein>
    <recommendedName>
        <fullName evidence="1">BAR domain-containing protein</fullName>
    </recommendedName>
</protein>
<dbReference type="CDD" id="cd07307">
    <property type="entry name" value="BAR"/>
    <property type="match status" value="1"/>
</dbReference>
<sequence length="251" mass="29432">MKLSPVWEQIKQKTTLRNQLLKEKTGVVQTDLVDPDFDISTEHLEILHEQFKVFLTDVEDILKIIPNILESGQTFSETLKQTNNQTGEKLSNISVHFENFFRSIEKTCADQLLEPADRVVLESLKNLSDKFNDLDSIKKQRYETQLLYDNYKYHLDKAKSKGNEEKIKKYSNLTNSKREEWTNLTDVYKSTIDGMWENRYKILSHPLEQFTGVLFKFCFECFKSLRELQKAATPEELMTDFGTDETKQDGH</sequence>
<reference evidence="2 3" key="1">
    <citation type="submission" date="2024-04" db="EMBL/GenBank/DDBJ databases">
        <title>Tritrichomonas musculus Genome.</title>
        <authorList>
            <person name="Alves-Ferreira E."/>
            <person name="Grigg M."/>
            <person name="Lorenzi H."/>
            <person name="Galac M."/>
        </authorList>
    </citation>
    <scope>NUCLEOTIDE SEQUENCE [LARGE SCALE GENOMIC DNA]</scope>
    <source>
        <strain evidence="2 3">EAF2021</strain>
    </source>
</reference>
<evidence type="ECO:0000313" key="2">
    <source>
        <dbReference type="EMBL" id="KAK8895811.1"/>
    </source>
</evidence>
<comment type="caution">
    <text evidence="2">The sequence shown here is derived from an EMBL/GenBank/DDBJ whole genome shotgun (WGS) entry which is preliminary data.</text>
</comment>
<dbReference type="EMBL" id="JAPFFF010000002">
    <property type="protein sequence ID" value="KAK8895811.1"/>
    <property type="molecule type" value="Genomic_DNA"/>
</dbReference>
<evidence type="ECO:0000313" key="3">
    <source>
        <dbReference type="Proteomes" id="UP001470230"/>
    </source>
</evidence>
<proteinExistence type="predicted"/>
<dbReference type="Proteomes" id="UP001470230">
    <property type="component" value="Unassembled WGS sequence"/>
</dbReference>
<evidence type="ECO:0000259" key="1">
    <source>
        <dbReference type="Pfam" id="PF03114"/>
    </source>
</evidence>
<keyword evidence="3" id="KW-1185">Reference proteome</keyword>
<name>A0ABR2KXG9_9EUKA</name>
<dbReference type="InterPro" id="IPR027267">
    <property type="entry name" value="AH/BAR_dom_sf"/>
</dbReference>